<evidence type="ECO:0000313" key="3">
    <source>
        <dbReference type="Proteomes" id="UP000549971"/>
    </source>
</evidence>
<keyword evidence="3" id="KW-1185">Reference proteome</keyword>
<feature type="region of interest" description="Disordered" evidence="1">
    <location>
        <begin position="254"/>
        <end position="275"/>
    </location>
</feature>
<dbReference type="RefSeq" id="WP_184795492.1">
    <property type="nucleotide sequence ID" value="NZ_JACHMY010000001.1"/>
</dbReference>
<organism evidence="2 3">
    <name type="scientific">Kribbella italica</name>
    <dbReference type="NCBI Taxonomy" id="1540520"/>
    <lineage>
        <taxon>Bacteria</taxon>
        <taxon>Bacillati</taxon>
        <taxon>Actinomycetota</taxon>
        <taxon>Actinomycetes</taxon>
        <taxon>Propionibacteriales</taxon>
        <taxon>Kribbellaceae</taxon>
        <taxon>Kribbella</taxon>
    </lineage>
</organism>
<dbReference type="Proteomes" id="UP000549971">
    <property type="component" value="Unassembled WGS sequence"/>
</dbReference>
<evidence type="ECO:0000313" key="2">
    <source>
        <dbReference type="EMBL" id="MBB5835905.1"/>
    </source>
</evidence>
<sequence length="275" mass="28893">MSDTNEVRPVTARDYAAVEEAFDAAVPHTRTRRALLDRAGKALAAVGGGALLASAATPALAATNVSDSKSSRADSMHRIKSVLATFEVFGVTFVSEAVRRAPGTPSAKFLPVLKSANTSEYYHLRGLQRVGGEPIATRIWIPEELFGKGGAGLFQSIEKDEDIEISAYLVGVTSAARHGDAFGARLCAEALGTEAVHRALARDAQGKLGAPVVNAPNDRGFESFLQKTGGDALRALEEVGVGFGKKGSKPGKFYNYPGNPLENGTGLPLLSTKPQ</sequence>
<dbReference type="EMBL" id="JACHMY010000001">
    <property type="protein sequence ID" value="MBB5835905.1"/>
    <property type="molecule type" value="Genomic_DNA"/>
</dbReference>
<evidence type="ECO:0008006" key="4">
    <source>
        <dbReference type="Google" id="ProtNLM"/>
    </source>
</evidence>
<dbReference type="PROSITE" id="PS51318">
    <property type="entry name" value="TAT"/>
    <property type="match status" value="1"/>
</dbReference>
<comment type="caution">
    <text evidence="2">The sequence shown here is derived from an EMBL/GenBank/DDBJ whole genome shotgun (WGS) entry which is preliminary data.</text>
</comment>
<evidence type="ECO:0000256" key="1">
    <source>
        <dbReference type="SAM" id="MobiDB-lite"/>
    </source>
</evidence>
<reference evidence="2 3" key="1">
    <citation type="submission" date="2020-08" db="EMBL/GenBank/DDBJ databases">
        <title>Sequencing the genomes of 1000 actinobacteria strains.</title>
        <authorList>
            <person name="Klenk H.-P."/>
        </authorList>
    </citation>
    <scope>NUCLEOTIDE SEQUENCE [LARGE SCALE GENOMIC DNA]</scope>
    <source>
        <strain evidence="2 3">DSM 28967</strain>
    </source>
</reference>
<gene>
    <name evidence="2" type="ORF">HDA39_002639</name>
</gene>
<dbReference type="AlphaFoldDB" id="A0A7W9MU76"/>
<protein>
    <recommendedName>
        <fullName evidence="4">Ferritin-like domain-containing protein</fullName>
    </recommendedName>
</protein>
<proteinExistence type="predicted"/>
<accession>A0A7W9MU76</accession>
<name>A0A7W9MU76_9ACTN</name>
<dbReference type="InterPro" id="IPR006311">
    <property type="entry name" value="TAT_signal"/>
</dbReference>